<organism evidence="2 3">
    <name type="scientific">Acetobacter senegalensis</name>
    <dbReference type="NCBI Taxonomy" id="446692"/>
    <lineage>
        <taxon>Bacteria</taxon>
        <taxon>Pseudomonadati</taxon>
        <taxon>Pseudomonadota</taxon>
        <taxon>Alphaproteobacteria</taxon>
        <taxon>Acetobacterales</taxon>
        <taxon>Acetobacteraceae</taxon>
        <taxon>Acetobacter</taxon>
    </lineage>
</organism>
<name>A0A0U5ETD3_9PROT</name>
<dbReference type="KEGG" id="asz:ASN_702"/>
<sequence length="91" mass="10257">MTERKDAAHALLSLLKRGIGTITDSMKAYLPRQPWPPGAEIVFRSDPTGNPWRKSVRAAFFTASFKKQDEKRQKEVPKIRMPLSDSAGSWA</sequence>
<accession>A0A0U5ETD3</accession>
<gene>
    <name evidence="2" type="ORF">ASN_702</name>
</gene>
<keyword evidence="3" id="KW-1185">Reference proteome</keyword>
<dbReference type="AlphaFoldDB" id="A0A0U5ETD3"/>
<reference evidence="3" key="1">
    <citation type="submission" date="2014-09" db="EMBL/GenBank/DDBJ databases">
        <authorList>
            <person name="Illeghems K.G."/>
        </authorList>
    </citation>
    <scope>NUCLEOTIDE SEQUENCE [LARGE SCALE GENOMIC DNA]</scope>
    <source>
        <strain evidence="3">108B</strain>
    </source>
</reference>
<evidence type="ECO:0000313" key="2">
    <source>
        <dbReference type="EMBL" id="CEF40112.1"/>
    </source>
</evidence>
<dbReference type="Proteomes" id="UP000056109">
    <property type="component" value="Chromosome I"/>
</dbReference>
<feature type="region of interest" description="Disordered" evidence="1">
    <location>
        <begin position="70"/>
        <end position="91"/>
    </location>
</feature>
<protein>
    <submittedName>
        <fullName evidence="2">Uncharacterized protein</fullName>
    </submittedName>
</protein>
<dbReference type="EMBL" id="LN606600">
    <property type="protein sequence ID" value="CEF40112.1"/>
    <property type="molecule type" value="Genomic_DNA"/>
</dbReference>
<evidence type="ECO:0000313" key="3">
    <source>
        <dbReference type="Proteomes" id="UP000056109"/>
    </source>
</evidence>
<proteinExistence type="predicted"/>
<evidence type="ECO:0000256" key="1">
    <source>
        <dbReference type="SAM" id="MobiDB-lite"/>
    </source>
</evidence>
<dbReference type="PATRIC" id="fig|446692.3.peg.670"/>